<evidence type="ECO:0000313" key="2">
    <source>
        <dbReference type="EMBL" id="EAY27705.1"/>
    </source>
</evidence>
<sequence>MLFYLLNLIPPIFITWFPYVILAFFWLMEIYFINIIRIFSKLLTNQL</sequence>
<keyword evidence="1" id="KW-0812">Transmembrane</keyword>
<gene>
    <name evidence="2" type="ORF">M23134_03773</name>
</gene>
<accession>A1ZPG6</accession>
<proteinExistence type="predicted"/>
<name>A1ZPG6_MICM2</name>
<evidence type="ECO:0000256" key="1">
    <source>
        <dbReference type="SAM" id="Phobius"/>
    </source>
</evidence>
<comment type="caution">
    <text evidence="2">The sequence shown here is derived from an EMBL/GenBank/DDBJ whole genome shotgun (WGS) entry which is preliminary data.</text>
</comment>
<keyword evidence="3" id="KW-1185">Reference proteome</keyword>
<dbReference type="EMBL" id="AAWS01000021">
    <property type="protein sequence ID" value="EAY27705.1"/>
    <property type="molecule type" value="Genomic_DNA"/>
</dbReference>
<evidence type="ECO:0000313" key="3">
    <source>
        <dbReference type="Proteomes" id="UP000004095"/>
    </source>
</evidence>
<organism evidence="2 3">
    <name type="scientific">Microscilla marina ATCC 23134</name>
    <dbReference type="NCBI Taxonomy" id="313606"/>
    <lineage>
        <taxon>Bacteria</taxon>
        <taxon>Pseudomonadati</taxon>
        <taxon>Bacteroidota</taxon>
        <taxon>Cytophagia</taxon>
        <taxon>Cytophagales</taxon>
        <taxon>Microscillaceae</taxon>
        <taxon>Microscilla</taxon>
    </lineage>
</organism>
<dbReference type="AlphaFoldDB" id="A1ZPG6"/>
<keyword evidence="1" id="KW-1133">Transmembrane helix</keyword>
<reference evidence="2 3" key="1">
    <citation type="submission" date="2007-01" db="EMBL/GenBank/DDBJ databases">
        <authorList>
            <person name="Haygood M."/>
            <person name="Podell S."/>
            <person name="Anderson C."/>
            <person name="Hopkinson B."/>
            <person name="Roe K."/>
            <person name="Barbeau K."/>
            <person name="Gaasterland T."/>
            <person name="Ferriera S."/>
            <person name="Johnson J."/>
            <person name="Kravitz S."/>
            <person name="Beeson K."/>
            <person name="Sutton G."/>
            <person name="Rogers Y.-H."/>
            <person name="Friedman R."/>
            <person name="Frazier M."/>
            <person name="Venter J.C."/>
        </authorList>
    </citation>
    <scope>NUCLEOTIDE SEQUENCE [LARGE SCALE GENOMIC DNA]</scope>
    <source>
        <strain evidence="2 3">ATCC 23134</strain>
    </source>
</reference>
<feature type="transmembrane region" description="Helical" evidence="1">
    <location>
        <begin position="12"/>
        <end position="33"/>
    </location>
</feature>
<keyword evidence="1" id="KW-0472">Membrane</keyword>
<dbReference type="Proteomes" id="UP000004095">
    <property type="component" value="Unassembled WGS sequence"/>
</dbReference>
<protein>
    <submittedName>
        <fullName evidence="2">Uncharacterized protein</fullName>
    </submittedName>
</protein>